<gene>
    <name evidence="1" type="ORF">C1H76_1313</name>
</gene>
<sequence>MFGSYNRLPTSWVSFKHQSTSRLELIDLFDDPRQTDMGIDCSNDGRWAEKRLLRGISTERTAQGPPTGAYSRLETAKRYEKAACREGRRACGAPARVKRGACASAEEVDIQLDEDVAAACLYLVTKPGPYPLSPKQILNAFYYVIHAPEDSRQQPSATRYETIPHYSEGQLEADRAALIRSESQILRVLGFQIHVALPHALCINFLQTLDVLSSDVGQDLARRACAHLNSGLLNPQLIYLTHQPCALAAAAIYLGARETEVNLPDEQWWEVFDVDREELGFLVVAMTSMPGFAEDQAVKFQQTTPPLTAVRLRAQLELGATPDDG</sequence>
<proteinExistence type="predicted"/>
<dbReference type="InterPro" id="IPR036915">
    <property type="entry name" value="Cyclin-like_sf"/>
</dbReference>
<dbReference type="GO" id="GO:0016538">
    <property type="term" value="F:cyclin-dependent protein serine/threonine kinase regulator activity"/>
    <property type="evidence" value="ECO:0007669"/>
    <property type="project" value="InterPro"/>
</dbReference>
<dbReference type="GO" id="GO:0006357">
    <property type="term" value="P:regulation of transcription by RNA polymerase II"/>
    <property type="evidence" value="ECO:0007669"/>
    <property type="project" value="InterPro"/>
</dbReference>
<comment type="caution">
    <text evidence="1">The sequence shown here is derived from an EMBL/GenBank/DDBJ whole genome shotgun (WGS) entry which is preliminary data.</text>
</comment>
<dbReference type="InterPro" id="IPR043198">
    <property type="entry name" value="Cyclin/Ssn8"/>
</dbReference>
<reference evidence="1 2" key="1">
    <citation type="submission" date="2018-02" db="EMBL/GenBank/DDBJ databases">
        <title>Draft genome sequences of Elsinoe sp., causing black scab on jojoba.</title>
        <authorList>
            <person name="Stodart B."/>
            <person name="Jeffress S."/>
            <person name="Ash G."/>
            <person name="Arun Chinnappa K."/>
        </authorList>
    </citation>
    <scope>NUCLEOTIDE SEQUENCE [LARGE SCALE GENOMIC DNA]</scope>
    <source>
        <strain evidence="1 2">Hillstone_2</strain>
    </source>
</reference>
<dbReference type="PANTHER" id="PTHR10026">
    <property type="entry name" value="CYCLIN"/>
    <property type="match status" value="1"/>
</dbReference>
<dbReference type="Proteomes" id="UP000308133">
    <property type="component" value="Unassembled WGS sequence"/>
</dbReference>
<evidence type="ECO:0000313" key="1">
    <source>
        <dbReference type="EMBL" id="TKX26351.1"/>
    </source>
</evidence>
<dbReference type="AlphaFoldDB" id="A0A4U7B957"/>
<evidence type="ECO:0000313" key="2">
    <source>
        <dbReference type="Proteomes" id="UP000308133"/>
    </source>
</evidence>
<protein>
    <submittedName>
        <fullName evidence="1">Uncharacterized protein</fullName>
    </submittedName>
</protein>
<name>A0A4U7B957_9PEZI</name>
<dbReference type="Gene3D" id="1.10.472.10">
    <property type="entry name" value="Cyclin-like"/>
    <property type="match status" value="2"/>
</dbReference>
<dbReference type="SUPFAM" id="SSF47954">
    <property type="entry name" value="Cyclin-like"/>
    <property type="match status" value="2"/>
</dbReference>
<organism evidence="1 2">
    <name type="scientific">Elsinoe australis</name>
    <dbReference type="NCBI Taxonomy" id="40998"/>
    <lineage>
        <taxon>Eukaryota</taxon>
        <taxon>Fungi</taxon>
        <taxon>Dikarya</taxon>
        <taxon>Ascomycota</taxon>
        <taxon>Pezizomycotina</taxon>
        <taxon>Dothideomycetes</taxon>
        <taxon>Dothideomycetidae</taxon>
        <taxon>Myriangiales</taxon>
        <taxon>Elsinoaceae</taxon>
        <taxon>Elsinoe</taxon>
    </lineage>
</organism>
<accession>A0A4U7B957</accession>
<dbReference type="EMBL" id="PTQR01000013">
    <property type="protein sequence ID" value="TKX26351.1"/>
    <property type="molecule type" value="Genomic_DNA"/>
</dbReference>